<protein>
    <submittedName>
        <fullName evidence="2">Uncharacterized protein</fullName>
    </submittedName>
</protein>
<evidence type="ECO:0000313" key="2">
    <source>
        <dbReference type="WBParaSite" id="PEQ_0000671401-mRNA-1"/>
    </source>
</evidence>
<keyword evidence="1" id="KW-1185">Reference proteome</keyword>
<dbReference type="WBParaSite" id="PEQ_0000671401-mRNA-1">
    <property type="protein sequence ID" value="PEQ_0000671401-mRNA-1"/>
    <property type="gene ID" value="PEQ_0000671401"/>
</dbReference>
<organism evidence="1 2">
    <name type="scientific">Parascaris equorum</name>
    <name type="common">Equine roundworm</name>
    <dbReference type="NCBI Taxonomy" id="6256"/>
    <lineage>
        <taxon>Eukaryota</taxon>
        <taxon>Metazoa</taxon>
        <taxon>Ecdysozoa</taxon>
        <taxon>Nematoda</taxon>
        <taxon>Chromadorea</taxon>
        <taxon>Rhabditida</taxon>
        <taxon>Spirurina</taxon>
        <taxon>Ascaridomorpha</taxon>
        <taxon>Ascaridoidea</taxon>
        <taxon>Ascarididae</taxon>
        <taxon>Parascaris</taxon>
    </lineage>
</organism>
<evidence type="ECO:0000313" key="1">
    <source>
        <dbReference type="Proteomes" id="UP000887564"/>
    </source>
</evidence>
<reference evidence="2" key="1">
    <citation type="submission" date="2022-11" db="UniProtKB">
        <authorList>
            <consortium name="WormBaseParasite"/>
        </authorList>
    </citation>
    <scope>IDENTIFICATION</scope>
</reference>
<name>A0A914RJL8_PAREQ</name>
<proteinExistence type="predicted"/>
<sequence length="118" mass="13163">MSCNAFPLEVFFKSKVIYFANAMGRRVIFRTGRSDYPKKMQIDIGLHDSTTEQEAPYIRLHGSPAQQRETDELRLRQAAMPGEPKKIKMHKSGKQPQANGYAGGFLCDSIASAVSVGR</sequence>
<dbReference type="Proteomes" id="UP000887564">
    <property type="component" value="Unplaced"/>
</dbReference>
<dbReference type="AlphaFoldDB" id="A0A914RJL8"/>
<accession>A0A914RJL8</accession>